<keyword evidence="5" id="KW-0653">Protein transport</keyword>
<dbReference type="VEuPathDB" id="FungiDB:TRICI_004614"/>
<evidence type="ECO:0000256" key="9">
    <source>
        <dbReference type="ARBA" id="ARBA00023136"/>
    </source>
</evidence>
<dbReference type="InterPro" id="IPR010989">
    <property type="entry name" value="SNARE"/>
</dbReference>
<keyword evidence="3" id="KW-0813">Transport</keyword>
<keyword evidence="6 11" id="KW-1133">Transmembrane helix</keyword>
<evidence type="ECO:0000256" key="10">
    <source>
        <dbReference type="SAM" id="MobiDB-lite"/>
    </source>
</evidence>
<feature type="region of interest" description="Disordered" evidence="10">
    <location>
        <begin position="179"/>
        <end position="202"/>
    </location>
</feature>
<dbReference type="PROSITE" id="PS50192">
    <property type="entry name" value="T_SNARE"/>
    <property type="match status" value="1"/>
</dbReference>
<evidence type="ECO:0000256" key="7">
    <source>
        <dbReference type="ARBA" id="ARBA00023034"/>
    </source>
</evidence>
<dbReference type="GO" id="GO:0000149">
    <property type="term" value="F:SNARE binding"/>
    <property type="evidence" value="ECO:0007669"/>
    <property type="project" value="TreeGrafter"/>
</dbReference>
<protein>
    <recommendedName>
        <fullName evidence="12">t-SNARE coiled-coil homology domain-containing protein</fullName>
    </recommendedName>
</protein>
<dbReference type="GO" id="GO:0006906">
    <property type="term" value="P:vesicle fusion"/>
    <property type="evidence" value="ECO:0007669"/>
    <property type="project" value="TreeGrafter"/>
</dbReference>
<evidence type="ECO:0000256" key="2">
    <source>
        <dbReference type="ARBA" id="ARBA00009063"/>
    </source>
</evidence>
<dbReference type="InterPro" id="IPR006012">
    <property type="entry name" value="Syntaxin/epimorphin_CS"/>
</dbReference>
<keyword evidence="4 11" id="KW-0812">Transmembrane</keyword>
<dbReference type="EMBL" id="SWFS01000348">
    <property type="protein sequence ID" value="KAA8909137.1"/>
    <property type="molecule type" value="Genomic_DNA"/>
</dbReference>
<dbReference type="Proteomes" id="UP000761534">
    <property type="component" value="Unassembled WGS sequence"/>
</dbReference>
<keyword evidence="14" id="KW-1185">Reference proteome</keyword>
<evidence type="ECO:0000256" key="4">
    <source>
        <dbReference type="ARBA" id="ARBA00022692"/>
    </source>
</evidence>
<keyword evidence="9 11" id="KW-0472">Membrane</keyword>
<dbReference type="PROSITE" id="PS00914">
    <property type="entry name" value="SYNTAXIN"/>
    <property type="match status" value="1"/>
</dbReference>
<dbReference type="GO" id="GO:0005484">
    <property type="term" value="F:SNAP receptor activity"/>
    <property type="evidence" value="ECO:0007669"/>
    <property type="project" value="InterPro"/>
</dbReference>
<dbReference type="SMART" id="SM00397">
    <property type="entry name" value="t_SNARE"/>
    <property type="match status" value="1"/>
</dbReference>
<keyword evidence="7" id="KW-0333">Golgi apparatus</keyword>
<organism evidence="13 14">
    <name type="scientific">Trichomonascus ciferrii</name>
    <dbReference type="NCBI Taxonomy" id="44093"/>
    <lineage>
        <taxon>Eukaryota</taxon>
        <taxon>Fungi</taxon>
        <taxon>Dikarya</taxon>
        <taxon>Ascomycota</taxon>
        <taxon>Saccharomycotina</taxon>
        <taxon>Dipodascomycetes</taxon>
        <taxon>Dipodascales</taxon>
        <taxon>Trichomonascaceae</taxon>
        <taxon>Trichomonascus</taxon>
        <taxon>Trichomonascus ciferrii complex</taxon>
    </lineage>
</organism>
<dbReference type="GO" id="GO:0031201">
    <property type="term" value="C:SNARE complex"/>
    <property type="evidence" value="ECO:0007669"/>
    <property type="project" value="TreeGrafter"/>
</dbReference>
<comment type="similarity">
    <text evidence="2">Belongs to the syntaxin family.</text>
</comment>
<evidence type="ECO:0000256" key="11">
    <source>
        <dbReference type="SAM" id="Phobius"/>
    </source>
</evidence>
<gene>
    <name evidence="13" type="ORF">TRICI_004614</name>
</gene>
<dbReference type="GO" id="GO:0048278">
    <property type="term" value="P:vesicle docking"/>
    <property type="evidence" value="ECO:0007669"/>
    <property type="project" value="TreeGrafter"/>
</dbReference>
<feature type="transmembrane region" description="Helical" evidence="11">
    <location>
        <begin position="301"/>
        <end position="318"/>
    </location>
</feature>
<reference evidence="13" key="1">
    <citation type="journal article" date="2019" name="G3 (Bethesda)">
        <title>Genome Assemblies of Two Rare Opportunistic Yeast Pathogens: Diutina rugosa (syn. Candida rugosa) and Trichomonascus ciferrii (syn. Candida ciferrii).</title>
        <authorList>
            <person name="Mixao V."/>
            <person name="Saus E."/>
            <person name="Hansen A.P."/>
            <person name="Lass-Florl C."/>
            <person name="Gabaldon T."/>
        </authorList>
    </citation>
    <scope>NUCLEOTIDE SEQUENCE</scope>
    <source>
        <strain evidence="13">CBS 4856</strain>
    </source>
</reference>
<evidence type="ECO:0000256" key="5">
    <source>
        <dbReference type="ARBA" id="ARBA00022927"/>
    </source>
</evidence>
<dbReference type="GO" id="GO:0000139">
    <property type="term" value="C:Golgi membrane"/>
    <property type="evidence" value="ECO:0007669"/>
    <property type="project" value="UniProtKB-SubCell"/>
</dbReference>
<dbReference type="InterPro" id="IPR045242">
    <property type="entry name" value="Syntaxin"/>
</dbReference>
<evidence type="ECO:0000256" key="8">
    <source>
        <dbReference type="ARBA" id="ARBA00023054"/>
    </source>
</evidence>
<dbReference type="PANTHER" id="PTHR19957">
    <property type="entry name" value="SYNTAXIN"/>
    <property type="match status" value="1"/>
</dbReference>
<dbReference type="AlphaFoldDB" id="A0A642V5D8"/>
<feature type="compositionally biased region" description="Basic and acidic residues" evidence="10">
    <location>
        <begin position="330"/>
        <end position="344"/>
    </location>
</feature>
<evidence type="ECO:0000313" key="14">
    <source>
        <dbReference type="Proteomes" id="UP000761534"/>
    </source>
</evidence>
<evidence type="ECO:0000259" key="12">
    <source>
        <dbReference type="PROSITE" id="PS50192"/>
    </source>
</evidence>
<sequence length="344" mass="38686">MFRDRTNLYISFRQSYAHHPQFSTLPSSNDQPEEQQGLMANAAAPGDDGGMAIEMDLLPPGWLDVSDEVDDALADIKKKISHLDSLHKKNALPGFDDRTDQEAEIEQLTYTITQNLHSCQSIMKRFDSMTRDVSRPAEMKMAANMKISLATKIQETSTVFRKMQSSYLKSLRNEAFPATAAGMGDPYSGRDSPAPGGGYDPIMEDELDVSLSENTLKQSSQLATSQDEGIRQREHEITNIAQGILELAEIFKDLQTMVIDQGTLLDRIDYNIETMYTNVKQADKELKQATHYQKRTQKCKIILLLSLIVVGLFIVLLVKPKRHSQPPQDPPKRPELPHDGNNEH</sequence>
<accession>A0A642V5D8</accession>
<comment type="subcellular location">
    <subcellularLocation>
        <location evidence="1">Golgi apparatus membrane</location>
        <topology evidence="1">Single-pass type IV membrane protein</topology>
    </subcellularLocation>
</comment>
<dbReference type="Gene3D" id="1.20.58.70">
    <property type="match status" value="1"/>
</dbReference>
<feature type="region of interest" description="Disordered" evidence="10">
    <location>
        <begin position="322"/>
        <end position="344"/>
    </location>
</feature>
<evidence type="ECO:0000256" key="3">
    <source>
        <dbReference type="ARBA" id="ARBA00022448"/>
    </source>
</evidence>
<dbReference type="CDD" id="cd15845">
    <property type="entry name" value="SNARE_syntaxin16"/>
    <property type="match status" value="1"/>
</dbReference>
<keyword evidence="8" id="KW-0175">Coiled coil</keyword>
<evidence type="ECO:0000313" key="13">
    <source>
        <dbReference type="EMBL" id="KAA8909137.1"/>
    </source>
</evidence>
<name>A0A642V5D8_9ASCO</name>
<dbReference type="InterPro" id="IPR000727">
    <property type="entry name" value="T_SNARE_dom"/>
</dbReference>
<proteinExistence type="inferred from homology"/>
<dbReference type="PANTHER" id="PTHR19957:SF83">
    <property type="entry name" value="SYNTAXIN-16"/>
    <property type="match status" value="1"/>
</dbReference>
<dbReference type="OrthoDB" id="10251371at2759"/>
<evidence type="ECO:0000256" key="1">
    <source>
        <dbReference type="ARBA" id="ARBA00004409"/>
    </source>
</evidence>
<dbReference type="Pfam" id="PF05739">
    <property type="entry name" value="SNARE"/>
    <property type="match status" value="1"/>
</dbReference>
<dbReference type="GO" id="GO:0006886">
    <property type="term" value="P:intracellular protein transport"/>
    <property type="evidence" value="ECO:0007669"/>
    <property type="project" value="InterPro"/>
</dbReference>
<dbReference type="SUPFAM" id="SSF47661">
    <property type="entry name" value="t-snare proteins"/>
    <property type="match status" value="1"/>
</dbReference>
<comment type="caution">
    <text evidence="13">The sequence shown here is derived from an EMBL/GenBank/DDBJ whole genome shotgun (WGS) entry which is preliminary data.</text>
</comment>
<evidence type="ECO:0000256" key="6">
    <source>
        <dbReference type="ARBA" id="ARBA00022989"/>
    </source>
</evidence>
<feature type="domain" description="T-SNARE coiled-coil homology" evidence="12">
    <location>
        <begin position="227"/>
        <end position="289"/>
    </location>
</feature>